<keyword evidence="2" id="KW-1185">Reference proteome</keyword>
<sequence length="283" mass="33364">MIYRKDANFPYPVLANTSDNYQENYFDLDVSVSDNVDYYFFDFTYEIDSPFINQLLSDGKARLILIIQTKDNKFYPLTPGQKQVKVRKSRISLNNRTSLQLHIQALEKISFAHNYDLNDFYLQYRDELYVNQFSLLGYSNVVRFNGNMKKPYEIFEKKLDENLKSDIKIELGQETIVIHYKKQEYQFNDLPKSNALNNAYIYSGLSKALQAFIINNDKENLDIEIDEIEEPEGALDLKLYQLMKHKQVKELNMENIDEVIYEISDRIIERFDNALRGLESDGN</sequence>
<dbReference type="EMBL" id="JACHON010000035">
    <property type="protein sequence ID" value="MBB6514383.1"/>
    <property type="molecule type" value="Genomic_DNA"/>
</dbReference>
<name>A0A841RRV4_9BACI</name>
<gene>
    <name evidence="1" type="ORF">GGQ92_003208</name>
</gene>
<organism evidence="1 2">
    <name type="scientific">Gracilibacillus halotolerans</name>
    <dbReference type="NCBI Taxonomy" id="74386"/>
    <lineage>
        <taxon>Bacteria</taxon>
        <taxon>Bacillati</taxon>
        <taxon>Bacillota</taxon>
        <taxon>Bacilli</taxon>
        <taxon>Bacillales</taxon>
        <taxon>Bacillaceae</taxon>
        <taxon>Gracilibacillus</taxon>
    </lineage>
</organism>
<reference evidence="1 2" key="1">
    <citation type="submission" date="2020-08" db="EMBL/GenBank/DDBJ databases">
        <title>Genomic Encyclopedia of Type Strains, Phase IV (KMG-IV): sequencing the most valuable type-strain genomes for metagenomic binning, comparative biology and taxonomic classification.</title>
        <authorList>
            <person name="Goeker M."/>
        </authorList>
    </citation>
    <scope>NUCLEOTIDE SEQUENCE [LARGE SCALE GENOMIC DNA]</scope>
    <source>
        <strain evidence="1 2">DSM 11805</strain>
    </source>
</reference>
<dbReference type="Proteomes" id="UP000572212">
    <property type="component" value="Unassembled WGS sequence"/>
</dbReference>
<accession>A0A841RRV4</accession>
<dbReference type="RefSeq" id="WP_184251231.1">
    <property type="nucleotide sequence ID" value="NZ_BAAACU010000040.1"/>
</dbReference>
<evidence type="ECO:0000313" key="2">
    <source>
        <dbReference type="Proteomes" id="UP000572212"/>
    </source>
</evidence>
<evidence type="ECO:0000313" key="1">
    <source>
        <dbReference type="EMBL" id="MBB6514383.1"/>
    </source>
</evidence>
<protein>
    <submittedName>
        <fullName evidence="1">Uncharacterized protein</fullName>
    </submittedName>
</protein>
<dbReference type="AlphaFoldDB" id="A0A841RRV4"/>
<proteinExistence type="predicted"/>
<comment type="caution">
    <text evidence="1">The sequence shown here is derived from an EMBL/GenBank/DDBJ whole genome shotgun (WGS) entry which is preliminary data.</text>
</comment>